<protein>
    <submittedName>
        <fullName evidence="1">Uncharacterized protein</fullName>
    </submittedName>
</protein>
<gene>
    <name evidence="1" type="ORF">SNE40_019237</name>
</gene>
<proteinExistence type="predicted"/>
<dbReference type="AlphaFoldDB" id="A0AAN8J880"/>
<comment type="caution">
    <text evidence="1">The sequence shown here is derived from an EMBL/GenBank/DDBJ whole genome shotgun (WGS) entry which is preliminary data.</text>
</comment>
<name>A0AAN8J880_PATCE</name>
<organism evidence="1 2">
    <name type="scientific">Patella caerulea</name>
    <name type="common">Rayed Mediterranean limpet</name>
    <dbReference type="NCBI Taxonomy" id="87958"/>
    <lineage>
        <taxon>Eukaryota</taxon>
        <taxon>Metazoa</taxon>
        <taxon>Spiralia</taxon>
        <taxon>Lophotrochozoa</taxon>
        <taxon>Mollusca</taxon>
        <taxon>Gastropoda</taxon>
        <taxon>Patellogastropoda</taxon>
        <taxon>Patelloidea</taxon>
        <taxon>Patellidae</taxon>
        <taxon>Patella</taxon>
    </lineage>
</organism>
<sequence length="188" mass="20883">MSFISLIQILTVTTTYNNIDLRDLMSQIHVTVPISTTTENDIWALNYIKVICDYIIMVALSVCILVVVRAFDVERSGVVAQQGNHFAETQLSSVSGVIQQLVTNQEMENRINPKVLLSTEDSGLGLISSSLLSNRFINISSDQKTEVVPRQMILPIQCTEAHPSDSYSACYRNSNLLVSNKETALMNI</sequence>
<dbReference type="Proteomes" id="UP001347796">
    <property type="component" value="Unassembled WGS sequence"/>
</dbReference>
<reference evidence="1 2" key="1">
    <citation type="submission" date="2024-01" db="EMBL/GenBank/DDBJ databases">
        <title>The genome of the rayed Mediterranean limpet Patella caerulea (Linnaeus, 1758).</title>
        <authorList>
            <person name="Anh-Thu Weber A."/>
            <person name="Halstead-Nussloch G."/>
        </authorList>
    </citation>
    <scope>NUCLEOTIDE SEQUENCE [LARGE SCALE GENOMIC DNA]</scope>
    <source>
        <strain evidence="1">AATW-2023a</strain>
        <tissue evidence="1">Whole specimen</tissue>
    </source>
</reference>
<evidence type="ECO:0000313" key="2">
    <source>
        <dbReference type="Proteomes" id="UP001347796"/>
    </source>
</evidence>
<keyword evidence="2" id="KW-1185">Reference proteome</keyword>
<accession>A0AAN8J880</accession>
<dbReference type="EMBL" id="JAZGQO010000014">
    <property type="protein sequence ID" value="KAK6170961.1"/>
    <property type="molecule type" value="Genomic_DNA"/>
</dbReference>
<evidence type="ECO:0000313" key="1">
    <source>
        <dbReference type="EMBL" id="KAK6170961.1"/>
    </source>
</evidence>